<sequence>MNSAHLIDDNNDQKNAWQAHLQLELKKAHCRTILGHCHHRGPLKIQRPFYPEGSLAHVYILHPPGGVVGGDQLRIDVDVKPRAQALCTTPGCGKFYLSAGPLALFDQHLRVRSDASLEWLPQENILFSGARLQARTCITVEDNAIFIGWDINCLDINCGRPGSHERFEQGSFHSRLMFYHNEKLILVENQRVFNRQMLDAAAGLRGNAMQATLLAFPCEQHHLERARSQLGTPDMEKHSALTLIDGVLVMRVLSNDNEKLKQQLLNVWKTLRPLLLERKAVAPRIWAT</sequence>
<dbReference type="GO" id="GO:0016151">
    <property type="term" value="F:nickel cation binding"/>
    <property type="evidence" value="ECO:0007669"/>
    <property type="project" value="InterPro"/>
</dbReference>
<dbReference type="EMBL" id="UOFJ01000015">
    <property type="protein sequence ID" value="VAW60836.1"/>
    <property type="molecule type" value="Genomic_DNA"/>
</dbReference>
<reference evidence="3" key="1">
    <citation type="submission" date="2018-06" db="EMBL/GenBank/DDBJ databases">
        <authorList>
            <person name="Zhirakovskaya E."/>
        </authorList>
    </citation>
    <scope>NUCLEOTIDE SEQUENCE</scope>
</reference>
<dbReference type="PANTHER" id="PTHR33643">
    <property type="entry name" value="UREASE ACCESSORY PROTEIN D"/>
    <property type="match status" value="1"/>
</dbReference>
<protein>
    <submittedName>
        <fullName evidence="3">Urease accessory protein UreD</fullName>
    </submittedName>
</protein>
<dbReference type="HAMAP" id="MF_01384">
    <property type="entry name" value="UreD"/>
    <property type="match status" value="1"/>
</dbReference>
<proteinExistence type="inferred from homology"/>
<organism evidence="3">
    <name type="scientific">hydrothermal vent metagenome</name>
    <dbReference type="NCBI Taxonomy" id="652676"/>
    <lineage>
        <taxon>unclassified sequences</taxon>
        <taxon>metagenomes</taxon>
        <taxon>ecological metagenomes</taxon>
    </lineage>
</organism>
<dbReference type="InterPro" id="IPR002669">
    <property type="entry name" value="UreD"/>
</dbReference>
<dbReference type="AlphaFoldDB" id="A0A3B0XXD3"/>
<keyword evidence="2" id="KW-0143">Chaperone</keyword>
<comment type="similarity">
    <text evidence="1">Belongs to the UreD family.</text>
</comment>
<evidence type="ECO:0000256" key="2">
    <source>
        <dbReference type="ARBA" id="ARBA00023186"/>
    </source>
</evidence>
<dbReference type="Pfam" id="PF01774">
    <property type="entry name" value="UreD"/>
    <property type="match status" value="1"/>
</dbReference>
<evidence type="ECO:0000313" key="3">
    <source>
        <dbReference type="EMBL" id="VAW60836.1"/>
    </source>
</evidence>
<accession>A0A3B0XXD3</accession>
<evidence type="ECO:0000256" key="1">
    <source>
        <dbReference type="ARBA" id="ARBA00007177"/>
    </source>
</evidence>
<gene>
    <name evidence="3" type="ORF">MNBD_GAMMA10-3013</name>
</gene>
<dbReference type="PANTHER" id="PTHR33643:SF1">
    <property type="entry name" value="UREASE ACCESSORY PROTEIN D"/>
    <property type="match status" value="1"/>
</dbReference>
<name>A0A3B0XXD3_9ZZZZ</name>